<proteinExistence type="predicted"/>
<dbReference type="InterPro" id="IPR008928">
    <property type="entry name" value="6-hairpin_glycosidase_sf"/>
</dbReference>
<reference evidence="1 2" key="1">
    <citation type="submission" date="2018-03" db="EMBL/GenBank/DDBJ databases">
        <title>Alkalicoccus saliphilus sp. nov., isolated from a mineral pool.</title>
        <authorList>
            <person name="Zhao B."/>
        </authorList>
    </citation>
    <scope>NUCLEOTIDE SEQUENCE [LARGE SCALE GENOMIC DNA]</scope>
    <source>
        <strain evidence="1 2">6AG</strain>
    </source>
</reference>
<dbReference type="Proteomes" id="UP000240509">
    <property type="component" value="Unassembled WGS sequence"/>
</dbReference>
<accession>A0A2T4U6T5</accession>
<dbReference type="SMART" id="SM01149">
    <property type="entry name" value="DUF1237"/>
    <property type="match status" value="1"/>
</dbReference>
<sequence>MKSFNIYKPLNVQNKKPLDFGSGSLSASLGEDGKFKSVNYKNEDYGYITMSLLDQFPNDKWYDSSFVREYRKGIAGNAGFGLHYTRFQTRQSYISEEGTIILERDKGPLKLRSYFQAEGSTVTQVDHLTNGSSEVMAVPVYWEGRANMNRSSYGQLTEGGPIPIPEPERRSSWQNETLLLENKSLKTSAACSFSLNGSFLKDENLLNEESTLLTEITLQPGETGECQLTIDLEPNGGPEKIWDFKNREFKEKEVDFNSFVVQQNINYILNCCSVSLNEEETCVITDHQLLPLSWNRDSYYMVQLLLEAQKRGKTSPGTAEETVKKHINWMFRRAERPEKYWGRAYLTNGTCKDLVFQLDQQCYPLLEICDYIEMNNENLFKLGADIWEEIDQILSMLLEYKSSSHWIFATGETPADDEVEFPYHFSSQVLMWYTIKKLDKLNQLRPFTEKPLNSWAENIKRDTWAEFVTPEGIFAYLVDLKGNCSLYHDANDLPFIYAPVWGFCEKEDPVWNKTFAFALTGENKGGFYEGKYEGLGSVHTPHPWPLGDGQQLLYYYYHEDEQGIQRILERLKQVVQFDGMFSEAYSENSGEVTSRHWFSWPGAFISTVFLYMEET</sequence>
<dbReference type="Pfam" id="PF06824">
    <property type="entry name" value="Glyco_hydro_125"/>
    <property type="match status" value="1"/>
</dbReference>
<dbReference type="PANTHER" id="PTHR31047:SF0">
    <property type="entry name" value="MEIOTICALLY UP-REGULATED GENE 157 PROTEIN"/>
    <property type="match status" value="1"/>
</dbReference>
<dbReference type="Gene3D" id="1.50.10.10">
    <property type="match status" value="1"/>
</dbReference>
<dbReference type="PANTHER" id="PTHR31047">
    <property type="entry name" value="MEIOTICALLY UP-REGULATED GENE 157 PROTEIN"/>
    <property type="match status" value="1"/>
</dbReference>
<dbReference type="SUPFAM" id="SSF48208">
    <property type="entry name" value="Six-hairpin glycosidases"/>
    <property type="match status" value="1"/>
</dbReference>
<dbReference type="EMBL" id="PZJJ01000010">
    <property type="protein sequence ID" value="PTL39107.1"/>
    <property type="molecule type" value="Genomic_DNA"/>
</dbReference>
<dbReference type="OrthoDB" id="2487108at2"/>
<gene>
    <name evidence="1" type="ORF">C6Y45_07975</name>
</gene>
<dbReference type="AlphaFoldDB" id="A0A2T4U6T5"/>
<dbReference type="InterPro" id="IPR008313">
    <property type="entry name" value="GH125"/>
</dbReference>
<organism evidence="1 2">
    <name type="scientific">Alkalicoccus saliphilus</name>
    <dbReference type="NCBI Taxonomy" id="200989"/>
    <lineage>
        <taxon>Bacteria</taxon>
        <taxon>Bacillati</taxon>
        <taxon>Bacillota</taxon>
        <taxon>Bacilli</taxon>
        <taxon>Bacillales</taxon>
        <taxon>Bacillaceae</taxon>
        <taxon>Alkalicoccus</taxon>
    </lineage>
</organism>
<dbReference type="RefSeq" id="WP_107584708.1">
    <property type="nucleotide sequence ID" value="NZ_PZJJ01000010.1"/>
</dbReference>
<comment type="caution">
    <text evidence="1">The sequence shown here is derived from an EMBL/GenBank/DDBJ whole genome shotgun (WGS) entry which is preliminary data.</text>
</comment>
<evidence type="ECO:0008006" key="3">
    <source>
        <dbReference type="Google" id="ProtNLM"/>
    </source>
</evidence>
<name>A0A2T4U6T5_9BACI</name>
<protein>
    <recommendedName>
        <fullName evidence="3">Metal-independent alpha-mannosidase</fullName>
    </recommendedName>
</protein>
<evidence type="ECO:0000313" key="1">
    <source>
        <dbReference type="EMBL" id="PTL39107.1"/>
    </source>
</evidence>
<dbReference type="GO" id="GO:0005975">
    <property type="term" value="P:carbohydrate metabolic process"/>
    <property type="evidence" value="ECO:0007669"/>
    <property type="project" value="InterPro"/>
</dbReference>
<dbReference type="InterPro" id="IPR012341">
    <property type="entry name" value="6hp_glycosidase-like_sf"/>
</dbReference>
<evidence type="ECO:0000313" key="2">
    <source>
        <dbReference type="Proteomes" id="UP000240509"/>
    </source>
</evidence>
<keyword evidence="2" id="KW-1185">Reference proteome</keyword>